<evidence type="ECO:0000313" key="2">
    <source>
        <dbReference type="EMBL" id="SOJ54260.1"/>
    </source>
</evidence>
<gene>
    <name evidence="2" type="ORF">MSIMFB_01759</name>
</gene>
<dbReference type="InterPro" id="IPR009057">
    <property type="entry name" value="Homeodomain-like_sf"/>
</dbReference>
<dbReference type="EMBL" id="OCTY01000002">
    <property type="protein sequence ID" value="SOJ54260.1"/>
    <property type="molecule type" value="Genomic_DNA"/>
</dbReference>
<evidence type="ECO:0000313" key="3">
    <source>
        <dbReference type="Proteomes" id="UP000554965"/>
    </source>
</evidence>
<accession>A0A7Z7N8Z8</accession>
<keyword evidence="3" id="KW-1185">Reference proteome</keyword>
<protein>
    <recommendedName>
        <fullName evidence="1">Tetracyclin repressor-like C-terminal group 31 domain-containing protein</fullName>
    </recommendedName>
</protein>
<dbReference type="InterPro" id="IPR041583">
    <property type="entry name" value="TetR_C_31"/>
</dbReference>
<sequence length="192" mass="20383">MLRATLEVAAAEGFAGVTHRAVTEQAGLPLATVSYFFSSIGDLGREALRVFVGEDIANLNELAIQLTKEHRTTDEVATAFALAAAPRWPDTAALLEAYLTAARKPEFRDTLGEALTAARKVATAAATAAGMSKPEEIGPALVALAHGFALHNLAVPEIVDIDGQRRAMRTMLIGHLVECGRIDDALQIVEPQ</sequence>
<comment type="caution">
    <text evidence="2">The sequence shown here is derived from an EMBL/GenBank/DDBJ whole genome shotgun (WGS) entry which is preliminary data.</text>
</comment>
<dbReference type="SUPFAM" id="SSF46689">
    <property type="entry name" value="Homeodomain-like"/>
    <property type="match status" value="1"/>
</dbReference>
<reference evidence="2 3" key="1">
    <citation type="submission" date="2017-10" db="EMBL/GenBank/DDBJ databases">
        <authorList>
            <consortium name="Urmite Genomes"/>
        </authorList>
    </citation>
    <scope>NUCLEOTIDE SEQUENCE [LARGE SCALE GENOMIC DNA]</scope>
    <source>
        <strain evidence="2 3">FB-527</strain>
    </source>
</reference>
<dbReference type="Proteomes" id="UP000554965">
    <property type="component" value="Unassembled WGS sequence"/>
</dbReference>
<dbReference type="InterPro" id="IPR036271">
    <property type="entry name" value="Tet_transcr_reg_TetR-rel_C_sf"/>
</dbReference>
<feature type="domain" description="Tetracyclin repressor-like C-terminal group 31" evidence="1">
    <location>
        <begin position="70"/>
        <end position="173"/>
    </location>
</feature>
<name>A0A7Z7N8Z8_9MYCO</name>
<dbReference type="Gene3D" id="1.10.357.10">
    <property type="entry name" value="Tetracycline Repressor, domain 2"/>
    <property type="match status" value="1"/>
</dbReference>
<dbReference type="AlphaFoldDB" id="A0A7Z7N8Z8"/>
<dbReference type="SUPFAM" id="SSF48498">
    <property type="entry name" value="Tetracyclin repressor-like, C-terminal domain"/>
    <property type="match status" value="1"/>
</dbReference>
<dbReference type="Pfam" id="PF17940">
    <property type="entry name" value="TetR_C_31"/>
    <property type="match status" value="1"/>
</dbReference>
<evidence type="ECO:0000259" key="1">
    <source>
        <dbReference type="Pfam" id="PF17940"/>
    </source>
</evidence>
<organism evidence="2 3">
    <name type="scientific">Mycobacterium simulans</name>
    <dbReference type="NCBI Taxonomy" id="627089"/>
    <lineage>
        <taxon>Bacteria</taxon>
        <taxon>Bacillati</taxon>
        <taxon>Actinomycetota</taxon>
        <taxon>Actinomycetes</taxon>
        <taxon>Mycobacteriales</taxon>
        <taxon>Mycobacteriaceae</taxon>
        <taxon>Mycobacterium</taxon>
    </lineage>
</organism>
<proteinExistence type="predicted"/>